<gene>
    <name evidence="1" type="ORF">FWK35_00016160</name>
</gene>
<evidence type="ECO:0000313" key="1">
    <source>
        <dbReference type="EMBL" id="KAF0770895.1"/>
    </source>
</evidence>
<proteinExistence type="predicted"/>
<dbReference type="Proteomes" id="UP000478052">
    <property type="component" value="Unassembled WGS sequence"/>
</dbReference>
<comment type="caution">
    <text evidence="1">The sequence shown here is derived from an EMBL/GenBank/DDBJ whole genome shotgun (WGS) entry which is preliminary data.</text>
</comment>
<organism evidence="1 2">
    <name type="scientific">Aphis craccivora</name>
    <name type="common">Cowpea aphid</name>
    <dbReference type="NCBI Taxonomy" id="307492"/>
    <lineage>
        <taxon>Eukaryota</taxon>
        <taxon>Metazoa</taxon>
        <taxon>Ecdysozoa</taxon>
        <taxon>Arthropoda</taxon>
        <taxon>Hexapoda</taxon>
        <taxon>Insecta</taxon>
        <taxon>Pterygota</taxon>
        <taxon>Neoptera</taxon>
        <taxon>Paraneoptera</taxon>
        <taxon>Hemiptera</taxon>
        <taxon>Sternorrhyncha</taxon>
        <taxon>Aphidomorpha</taxon>
        <taxon>Aphidoidea</taxon>
        <taxon>Aphididae</taxon>
        <taxon>Aphidini</taxon>
        <taxon>Aphis</taxon>
        <taxon>Aphis</taxon>
    </lineage>
</organism>
<dbReference type="AlphaFoldDB" id="A0A6G0ZIX4"/>
<name>A0A6G0ZIX4_APHCR</name>
<protein>
    <submittedName>
        <fullName evidence="1">Uncharacterized protein</fullName>
    </submittedName>
</protein>
<dbReference type="EMBL" id="VUJU01000371">
    <property type="protein sequence ID" value="KAF0770895.1"/>
    <property type="molecule type" value="Genomic_DNA"/>
</dbReference>
<keyword evidence="2" id="KW-1185">Reference proteome</keyword>
<evidence type="ECO:0000313" key="2">
    <source>
        <dbReference type="Proteomes" id="UP000478052"/>
    </source>
</evidence>
<reference evidence="1 2" key="1">
    <citation type="submission" date="2019-08" db="EMBL/GenBank/DDBJ databases">
        <title>Whole genome of Aphis craccivora.</title>
        <authorList>
            <person name="Voronova N.V."/>
            <person name="Shulinski R.S."/>
            <person name="Bandarenka Y.V."/>
            <person name="Zhorov D.G."/>
            <person name="Warner D."/>
        </authorList>
    </citation>
    <scope>NUCLEOTIDE SEQUENCE [LARGE SCALE GENOMIC DNA]</scope>
    <source>
        <strain evidence="1">180601</strain>
        <tissue evidence="1">Whole Body</tissue>
    </source>
</reference>
<accession>A0A6G0ZIX4</accession>
<sequence>MLQFQTMWVVTDGKMNLVGVLGRSFF</sequence>